<organism evidence="2 3">
    <name type="scientific">Actinomyces oris</name>
    <dbReference type="NCBI Taxonomy" id="544580"/>
    <lineage>
        <taxon>Bacteria</taxon>
        <taxon>Bacillati</taxon>
        <taxon>Actinomycetota</taxon>
        <taxon>Actinomycetes</taxon>
        <taxon>Actinomycetales</taxon>
        <taxon>Actinomycetaceae</taxon>
        <taxon>Actinomyces</taxon>
    </lineage>
</organism>
<dbReference type="Proteomes" id="UP000186855">
    <property type="component" value="Unassembled WGS sequence"/>
</dbReference>
<comment type="caution">
    <text evidence="2">The sequence shown here is derived from an EMBL/GenBank/DDBJ whole genome shotgun (WGS) entry which is preliminary data.</text>
</comment>
<reference evidence="2 3" key="1">
    <citation type="submission" date="2016-12" db="EMBL/GenBank/DDBJ databases">
        <title>Genomic comparison of strains in the 'Actinomyces naeslundii' group.</title>
        <authorList>
            <person name="Mughal S.R."/>
            <person name="Do T."/>
            <person name="Gilbert S.C."/>
            <person name="Witherden E.A."/>
            <person name="Didelot X."/>
            <person name="Beighton D."/>
        </authorList>
    </citation>
    <scope>NUCLEOTIDE SEQUENCE [LARGE SCALE GENOMIC DNA]</scope>
    <source>
        <strain evidence="2 3">S24V</strain>
    </source>
</reference>
<feature type="compositionally biased region" description="Pro residues" evidence="1">
    <location>
        <begin position="206"/>
        <end position="215"/>
    </location>
</feature>
<evidence type="ECO:0000256" key="1">
    <source>
        <dbReference type="SAM" id="MobiDB-lite"/>
    </source>
</evidence>
<gene>
    <name evidence="2" type="ORF">BKH30_13035</name>
</gene>
<feature type="compositionally biased region" description="Basic residues" evidence="1">
    <location>
        <begin position="347"/>
        <end position="368"/>
    </location>
</feature>
<name>A0A1Q8V9R2_9ACTO</name>
<evidence type="ECO:0000313" key="2">
    <source>
        <dbReference type="EMBL" id="OLO44820.1"/>
    </source>
</evidence>
<accession>A0A1Q8V9R2</accession>
<feature type="compositionally biased region" description="Low complexity" evidence="1">
    <location>
        <begin position="216"/>
        <end position="228"/>
    </location>
</feature>
<dbReference type="EMBL" id="MSKI01000229">
    <property type="protein sequence ID" value="OLO44820.1"/>
    <property type="molecule type" value="Genomic_DNA"/>
</dbReference>
<feature type="non-terminal residue" evidence="2">
    <location>
        <position position="443"/>
    </location>
</feature>
<protein>
    <submittedName>
        <fullName evidence="2">Uncharacterized protein</fullName>
    </submittedName>
</protein>
<feature type="compositionally biased region" description="Basic and acidic residues" evidence="1">
    <location>
        <begin position="432"/>
        <end position="443"/>
    </location>
</feature>
<dbReference type="AlphaFoldDB" id="A0A1Q8V9R2"/>
<feature type="region of interest" description="Disordered" evidence="1">
    <location>
        <begin position="151"/>
        <end position="244"/>
    </location>
</feature>
<sequence>MRPRTCDAGAGAAGTTADAGDRSLDRALAAGVRPDAVAALRPAAGGRSRRVEGAGLWSGAARACVGGATAVGALRSAVADAVAGGVRRLGSGGGSSGAARALRSAWASRAAGAAGPVVAGDDGVHLEAQAEGLVEGRGEDGAVPTVLEGAHEAGAANRSVKTPPETVPGRELGPTSAQVARRERLAASRTSSQRVRIISASAASLPPGPTAPPPWATGAEGAAGAAPQPARPWPSGAGGALGASGALAGSAACEGCSAGRGVGATAAEGVEGPGEAEAADAAQAAGPGLEALSCGPSQLTAGPAWGAGAVGVGPAAGVEGAAGAPPIQRRRSGVSEGRRAPGSRLPRVSRRSRAAGLRAVRRPPRRPGGRSWAAVSRPEPVGTAPAVLPTALAPAPPGAGDAVGPALPSPPGRAPRGYSTAGPGGAAGGEEQAGHEQLELEAR</sequence>
<feature type="region of interest" description="Disordered" evidence="1">
    <location>
        <begin position="319"/>
        <end position="443"/>
    </location>
</feature>
<proteinExistence type="predicted"/>
<evidence type="ECO:0000313" key="3">
    <source>
        <dbReference type="Proteomes" id="UP000186855"/>
    </source>
</evidence>
<feature type="compositionally biased region" description="Low complexity" evidence="1">
    <location>
        <begin position="382"/>
        <end position="406"/>
    </location>
</feature>